<dbReference type="CDD" id="cd19946">
    <property type="entry name" value="GlpA-like_Fer2_BFD-like"/>
    <property type="match status" value="1"/>
</dbReference>
<accession>A0A975ICY8</accession>
<reference evidence="3" key="1">
    <citation type="submission" date="2020-05" db="EMBL/GenBank/DDBJ databases">
        <authorList>
            <person name="Zeng H."/>
            <person name="Chan Y.K."/>
            <person name="Watt R.M."/>
        </authorList>
    </citation>
    <scope>NUCLEOTIDE SEQUENCE</scope>
    <source>
        <strain evidence="3">ATCC 700773</strain>
    </source>
</reference>
<reference evidence="3" key="2">
    <citation type="journal article" date="2021" name="Microbiol. Resour. Announc.">
        <title>Complete Genome Sequences of Three Human Oral Treponema parvum Isolates.</title>
        <authorList>
            <person name="Zeng H."/>
            <person name="Watt R.M."/>
        </authorList>
    </citation>
    <scope>NUCLEOTIDE SEQUENCE</scope>
    <source>
        <strain evidence="3">ATCC 700773</strain>
    </source>
</reference>
<dbReference type="InterPro" id="IPR036188">
    <property type="entry name" value="FAD/NAD-bd_sf"/>
</dbReference>
<dbReference type="Gene3D" id="1.10.10.1100">
    <property type="entry name" value="BFD-like [2Fe-2S]-binding domain"/>
    <property type="match status" value="1"/>
</dbReference>
<name>A0A975ICY8_9SPIR</name>
<feature type="domain" description="BFD-like [2Fe-2S]-binding" evidence="2">
    <location>
        <begin position="404"/>
        <end position="457"/>
    </location>
</feature>
<dbReference type="AlphaFoldDB" id="A0A975ICY8"/>
<evidence type="ECO:0000259" key="1">
    <source>
        <dbReference type="Pfam" id="PF01266"/>
    </source>
</evidence>
<proteinExistence type="predicted"/>
<dbReference type="InterPro" id="IPR007419">
    <property type="entry name" value="BFD-like_2Fe2S-bd_dom"/>
</dbReference>
<gene>
    <name evidence="3" type="ORF">HRI96_04865</name>
</gene>
<dbReference type="InterPro" id="IPR052745">
    <property type="entry name" value="G3P_Oxidase/Oxidoreductase"/>
</dbReference>
<evidence type="ECO:0000313" key="3">
    <source>
        <dbReference type="EMBL" id="QTQ11594.1"/>
    </source>
</evidence>
<sequence>MKTVYDVLIIGGGVVGSAIARELSAYKLSIGVLEKNLDVCNETSGRNSGVVHGGFAYDTGTLKAKLCVEGNRMMDQLSDELGFRFDRCGKVLVGNTLEERKSLERTVAQGRKNGATELSIISENELHRLVPKAVGKFAMFSKNSGVVDPFNYTIALAENAVLNGAKYFFDTKVGAIRRGDGLWMLETSRGQFASKWVVNAAGLGCGAVSDMLGIKGYKIIGSKGDYIILDKRTGPLLPMPVYPVPSNTYMGIHVTNTTDGNVIIGPNADNVNDFAYYGVLQKNLDYLVESASRIWPCINRGDCIRNYSGILPKLVDDSGSIQDFKIEIKNDIAPNAVNLIGIESPGLTAAVPIARHVIGMMKEYVNLEKKEGYNPRLPKVMRFAELDEEELSALIKKEPDYGELVCRCEKVSKAEFVRAIHNPLGVHTMTGIKYRTRAMMGRCQGGYCRMRLAQLLEQELGLKPEEIVYERKGSNPFIGQMR</sequence>
<dbReference type="Gene3D" id="3.50.50.60">
    <property type="entry name" value="FAD/NAD(P)-binding domain"/>
    <property type="match status" value="1"/>
</dbReference>
<dbReference type="InterPro" id="IPR006076">
    <property type="entry name" value="FAD-dep_OxRdtase"/>
</dbReference>
<dbReference type="InterPro" id="IPR041854">
    <property type="entry name" value="BFD-like_2Fe2S-bd_dom_sf"/>
</dbReference>
<feature type="domain" description="FAD dependent oxidoreductase" evidence="1">
    <location>
        <begin position="6"/>
        <end position="357"/>
    </location>
</feature>
<protein>
    <submittedName>
        <fullName evidence="3">NAD(P)/FAD-dependent oxidoreductase</fullName>
    </submittedName>
</protein>
<evidence type="ECO:0000259" key="2">
    <source>
        <dbReference type="Pfam" id="PF04324"/>
    </source>
</evidence>
<dbReference type="PANTHER" id="PTHR42720">
    <property type="entry name" value="GLYCEROL-3-PHOSPHATE DEHYDROGENASE"/>
    <property type="match status" value="1"/>
</dbReference>
<dbReference type="Pfam" id="PF04324">
    <property type="entry name" value="Fer2_BFD"/>
    <property type="match status" value="1"/>
</dbReference>
<dbReference type="SUPFAM" id="SSF51905">
    <property type="entry name" value="FAD/NAD(P)-binding domain"/>
    <property type="match status" value="1"/>
</dbReference>
<evidence type="ECO:0000313" key="4">
    <source>
        <dbReference type="Proteomes" id="UP000671995"/>
    </source>
</evidence>
<organism evidence="3 4">
    <name type="scientific">Treponema parvum</name>
    <dbReference type="NCBI Taxonomy" id="138851"/>
    <lineage>
        <taxon>Bacteria</taxon>
        <taxon>Pseudomonadati</taxon>
        <taxon>Spirochaetota</taxon>
        <taxon>Spirochaetia</taxon>
        <taxon>Spirochaetales</taxon>
        <taxon>Treponemataceae</taxon>
        <taxon>Treponema</taxon>
    </lineage>
</organism>
<dbReference type="EMBL" id="CP054257">
    <property type="protein sequence ID" value="QTQ11594.1"/>
    <property type="molecule type" value="Genomic_DNA"/>
</dbReference>
<dbReference type="Pfam" id="PF01266">
    <property type="entry name" value="DAO"/>
    <property type="match status" value="1"/>
</dbReference>
<dbReference type="Proteomes" id="UP000671995">
    <property type="component" value="Chromosome"/>
</dbReference>
<dbReference type="PANTHER" id="PTHR42720:SF1">
    <property type="entry name" value="GLYCEROL 3-PHOSPHATE OXIDASE"/>
    <property type="match status" value="1"/>
</dbReference>
<dbReference type="Gene3D" id="3.30.9.10">
    <property type="entry name" value="D-Amino Acid Oxidase, subunit A, domain 2"/>
    <property type="match status" value="1"/>
</dbReference>
<dbReference type="RefSeq" id="WP_210118389.1">
    <property type="nucleotide sequence ID" value="NZ_CP054257.1"/>
</dbReference>